<dbReference type="AlphaFoldDB" id="D4BA62"/>
<evidence type="ECO:0000313" key="1">
    <source>
        <dbReference type="EMBL" id="EFE09073.1"/>
    </source>
</evidence>
<gene>
    <name evidence="1" type="ORF">CIT292_07354</name>
</gene>
<accession>D4BA62</accession>
<dbReference type="Proteomes" id="UP000003880">
    <property type="component" value="Unassembled WGS sequence"/>
</dbReference>
<proteinExistence type="predicted"/>
<reference evidence="1 2" key="1">
    <citation type="submission" date="2010-02" db="EMBL/GenBank/DDBJ databases">
        <authorList>
            <person name="Weinstock G."/>
            <person name="Sodergren E."/>
            <person name="Clifton S."/>
            <person name="Fulton L."/>
            <person name="Fulton B."/>
            <person name="Courtney L."/>
            <person name="Fronick C."/>
            <person name="Harrison M."/>
            <person name="Strong C."/>
            <person name="Farmer C."/>
            <person name="Delahaunty K."/>
            <person name="Markovic C."/>
            <person name="Hall O."/>
            <person name="Minx P."/>
            <person name="Tomlinson C."/>
            <person name="Mitreva M."/>
            <person name="Nelson J."/>
            <person name="Hou S."/>
            <person name="Wollam A."/>
            <person name="Pepin K.H."/>
            <person name="Johnson M."/>
            <person name="Bhonagiri V."/>
            <person name="Zhang X."/>
            <person name="Suruliraj S."/>
            <person name="Warren W."/>
            <person name="Chinwalla A."/>
            <person name="Mardis E.R."/>
            <person name="Wilson R.K."/>
        </authorList>
    </citation>
    <scope>NUCLEOTIDE SEQUENCE [LARGE SCALE GENOMIC DNA]</scope>
    <source>
        <strain evidence="1 2">ATCC 29220</strain>
    </source>
</reference>
<comment type="caution">
    <text evidence="1">The sequence shown here is derived from an EMBL/GenBank/DDBJ whole genome shotgun (WGS) entry which is preliminary data.</text>
</comment>
<evidence type="ECO:0000313" key="2">
    <source>
        <dbReference type="Proteomes" id="UP000003880"/>
    </source>
</evidence>
<dbReference type="HOGENOM" id="CLU_3249251_0_0_6"/>
<protein>
    <submittedName>
        <fullName evidence="1">Uncharacterized protein</fullName>
    </submittedName>
</protein>
<organism evidence="1 2">
    <name type="scientific">Citrobacter youngae ATCC 29220</name>
    <dbReference type="NCBI Taxonomy" id="500640"/>
    <lineage>
        <taxon>Bacteria</taxon>
        <taxon>Pseudomonadati</taxon>
        <taxon>Pseudomonadota</taxon>
        <taxon>Gammaproteobacteria</taxon>
        <taxon>Enterobacterales</taxon>
        <taxon>Enterobacteriaceae</taxon>
        <taxon>Citrobacter</taxon>
        <taxon>Citrobacter freundii complex</taxon>
    </lineage>
</organism>
<name>D4BA62_9ENTR</name>
<sequence>MTVVKLNESNPLGLGVEIMWLFSTHSFDRHQLKNGREIINAE</sequence>
<dbReference type="EMBL" id="ABWL02000006">
    <property type="protein sequence ID" value="EFE09073.1"/>
    <property type="molecule type" value="Genomic_DNA"/>
</dbReference>